<dbReference type="EMBL" id="WBXO01000012">
    <property type="protein sequence ID" value="KAB2951432.1"/>
    <property type="molecule type" value="Genomic_DNA"/>
</dbReference>
<dbReference type="GO" id="GO:0005829">
    <property type="term" value="C:cytosol"/>
    <property type="evidence" value="ECO:0007669"/>
    <property type="project" value="TreeGrafter"/>
</dbReference>
<dbReference type="OrthoDB" id="9794400at2"/>
<dbReference type="Gene3D" id="3.30.1330.30">
    <property type="match status" value="1"/>
</dbReference>
<dbReference type="AlphaFoldDB" id="A0A6I0EXT9"/>
<accession>A0A6I0EXT9</accession>
<organism evidence="6 7">
    <name type="scientific">Heliorestis acidaminivorans</name>
    <dbReference type="NCBI Taxonomy" id="553427"/>
    <lineage>
        <taxon>Bacteria</taxon>
        <taxon>Bacillati</taxon>
        <taxon>Bacillota</taxon>
        <taxon>Clostridia</taxon>
        <taxon>Eubacteriales</taxon>
        <taxon>Heliobacteriaceae</taxon>
        <taxon>Heliorestis</taxon>
    </lineage>
</organism>
<evidence type="ECO:0000313" key="6">
    <source>
        <dbReference type="EMBL" id="KAB2951432.1"/>
    </source>
</evidence>
<dbReference type="InterPro" id="IPR001537">
    <property type="entry name" value="SpoU_MeTrfase"/>
</dbReference>
<evidence type="ECO:0000256" key="4">
    <source>
        <dbReference type="SAM" id="MobiDB-lite"/>
    </source>
</evidence>
<proteinExistence type="inferred from homology"/>
<dbReference type="GO" id="GO:0003723">
    <property type="term" value="F:RNA binding"/>
    <property type="evidence" value="ECO:0007669"/>
    <property type="project" value="InterPro"/>
</dbReference>
<dbReference type="Pfam" id="PF08032">
    <property type="entry name" value="SpoU_sub_bind"/>
    <property type="match status" value="1"/>
</dbReference>
<dbReference type="SUPFAM" id="SSF55315">
    <property type="entry name" value="L30e-like"/>
    <property type="match status" value="1"/>
</dbReference>
<gene>
    <name evidence="6" type="primary">rlmB</name>
    <name evidence="6" type="ORF">F9B85_12705</name>
</gene>
<evidence type="ECO:0000313" key="7">
    <source>
        <dbReference type="Proteomes" id="UP000468766"/>
    </source>
</evidence>
<dbReference type="SUPFAM" id="SSF75217">
    <property type="entry name" value="alpha/beta knot"/>
    <property type="match status" value="1"/>
</dbReference>
<dbReference type="GO" id="GO:0006396">
    <property type="term" value="P:RNA processing"/>
    <property type="evidence" value="ECO:0007669"/>
    <property type="project" value="InterPro"/>
</dbReference>
<keyword evidence="7" id="KW-1185">Reference proteome</keyword>
<dbReference type="Gene3D" id="3.40.1280.10">
    <property type="match status" value="1"/>
</dbReference>
<evidence type="ECO:0000256" key="1">
    <source>
        <dbReference type="ARBA" id="ARBA00007228"/>
    </source>
</evidence>
<dbReference type="NCBIfam" id="TIGR00186">
    <property type="entry name" value="rRNA_methyl_3"/>
    <property type="match status" value="1"/>
</dbReference>
<evidence type="ECO:0000256" key="2">
    <source>
        <dbReference type="ARBA" id="ARBA00022603"/>
    </source>
</evidence>
<dbReference type="InterPro" id="IPR029028">
    <property type="entry name" value="Alpha/beta_knot_MTases"/>
</dbReference>
<dbReference type="CDD" id="cd18103">
    <property type="entry name" value="SpoU-like_RlmB"/>
    <property type="match status" value="1"/>
</dbReference>
<comment type="similarity">
    <text evidence="1">Belongs to the class IV-like SAM-binding methyltransferase superfamily. RNA methyltransferase TrmH family.</text>
</comment>
<comment type="caution">
    <text evidence="6">The sequence shown here is derived from an EMBL/GenBank/DDBJ whole genome shotgun (WGS) entry which is preliminary data.</text>
</comment>
<dbReference type="PANTHER" id="PTHR46429:SF1">
    <property type="entry name" value="23S RRNA (GUANOSINE-2'-O-)-METHYLTRANSFERASE RLMB"/>
    <property type="match status" value="1"/>
</dbReference>
<keyword evidence="3 6" id="KW-0808">Transferase</keyword>
<dbReference type="InterPro" id="IPR004441">
    <property type="entry name" value="rRNA_MeTrfase_TrmH"/>
</dbReference>
<reference evidence="6 7" key="1">
    <citation type="submission" date="2019-10" db="EMBL/GenBank/DDBJ databases">
        <title>Whole-genome sequence of the extremophile Heliorestis acidaminivorans DSM 24790.</title>
        <authorList>
            <person name="Kyndt J.A."/>
            <person name="Meyer T.E."/>
        </authorList>
    </citation>
    <scope>NUCLEOTIDE SEQUENCE [LARGE SCALE GENOMIC DNA]</scope>
    <source>
        <strain evidence="6 7">DSM 24790</strain>
    </source>
</reference>
<dbReference type="InterPro" id="IPR029064">
    <property type="entry name" value="Ribosomal_eL30-like_sf"/>
</dbReference>
<sequence length="301" mass="32562">MKKEKGRSDVRKNEVRRAEAKRPGPRRAEAGKTESNRTEEVRDDLLVGRHPVLEALKGKRSINKIIVAKGSKEGSIREILAIAKEQSIPTIEVERSALDIQSATKNHQGVIAFVSSAAYVDIADILEIARAKGESPFVLILDGLEDPHNVGALLRTAECAGVHGVILPKRRGVGVTSTVAKAAAGATEHLAIARVTNLVMAVEELKKAGLWIVGSVVEGEKPYYEQDFSGSLGLIVGSEGKGISRLLQSKCDFLVTIPMTGKVQSLNASVAGALLMFERMRIKEKSQKNQSELAHARHPDR</sequence>
<name>A0A6I0EXT9_9FIRM</name>
<dbReference type="InterPro" id="IPR029026">
    <property type="entry name" value="tRNA_m1G_MTases_N"/>
</dbReference>
<dbReference type="Pfam" id="PF00588">
    <property type="entry name" value="SpoU_methylase"/>
    <property type="match status" value="1"/>
</dbReference>
<dbReference type="Proteomes" id="UP000468766">
    <property type="component" value="Unassembled WGS sequence"/>
</dbReference>
<dbReference type="RefSeq" id="WP_151621533.1">
    <property type="nucleotide sequence ID" value="NZ_WBXO01000012.1"/>
</dbReference>
<keyword evidence="2 6" id="KW-0489">Methyltransferase</keyword>
<evidence type="ECO:0000259" key="5">
    <source>
        <dbReference type="SMART" id="SM00967"/>
    </source>
</evidence>
<protein>
    <submittedName>
        <fullName evidence="6">23S rRNA (Guanosine(2251)-2'-O)-methyltransferase RlmB</fullName>
    </submittedName>
</protein>
<dbReference type="SMART" id="SM00967">
    <property type="entry name" value="SpoU_sub_bind"/>
    <property type="match status" value="1"/>
</dbReference>
<dbReference type="GO" id="GO:0032259">
    <property type="term" value="P:methylation"/>
    <property type="evidence" value="ECO:0007669"/>
    <property type="project" value="UniProtKB-KW"/>
</dbReference>
<dbReference type="PANTHER" id="PTHR46429">
    <property type="entry name" value="23S RRNA (GUANOSINE-2'-O-)-METHYLTRANSFERASE RLMB"/>
    <property type="match status" value="1"/>
</dbReference>
<dbReference type="GO" id="GO:0008173">
    <property type="term" value="F:RNA methyltransferase activity"/>
    <property type="evidence" value="ECO:0007669"/>
    <property type="project" value="InterPro"/>
</dbReference>
<dbReference type="InterPro" id="IPR013123">
    <property type="entry name" value="SpoU_subst-bd"/>
</dbReference>
<evidence type="ECO:0000256" key="3">
    <source>
        <dbReference type="ARBA" id="ARBA00022679"/>
    </source>
</evidence>
<dbReference type="FunFam" id="3.40.1280.10:FF:000008">
    <property type="entry name" value="Group 3 RNA methyltransferase TrmH"/>
    <property type="match status" value="1"/>
</dbReference>
<feature type="region of interest" description="Disordered" evidence="4">
    <location>
        <begin position="1"/>
        <end position="42"/>
    </location>
</feature>
<feature type="domain" description="RNA 2-O ribose methyltransferase substrate binding" evidence="5">
    <location>
        <begin position="45"/>
        <end position="120"/>
    </location>
</feature>